<sequence>MRRVLGDGPGGRAAARLREAARAFEDERFGEARRILNPLVERAPHVAEVVELLGLTHYRMGHWRAAAHRLEDFRRITGGTEQHPVLADCYRAQGRWSDVDELWSELRASSPGASLVTEGRLVTAGALADRDRLADAIQLLERGWSVPRRPRDHHLRRAYALADLYERSGAVPRARHLFDWLDRNAPGFADTTDRLRALG</sequence>
<accession>E7C671</accession>
<dbReference type="InterPro" id="IPR011990">
    <property type="entry name" value="TPR-like_helical_dom_sf"/>
</dbReference>
<reference evidence="1" key="1">
    <citation type="submission" date="2010-01" db="EMBL/GenBank/DDBJ databases">
        <title>Genome fragments of uncultured bacteria from the North Pacific subtropical Gyre.</title>
        <authorList>
            <person name="Pham V.D."/>
            <person name="Delong E.F."/>
        </authorList>
    </citation>
    <scope>NUCLEOTIDE SEQUENCE</scope>
</reference>
<evidence type="ECO:0008006" key="2">
    <source>
        <dbReference type="Google" id="ProtNLM"/>
    </source>
</evidence>
<protein>
    <recommendedName>
        <fullName evidence="2">FOG: TPR repeat</fullName>
    </recommendedName>
</protein>
<organism evidence="1">
    <name type="scientific">uncultured actinobacterium HF0500_35G12</name>
    <dbReference type="NCBI Taxonomy" id="723604"/>
    <lineage>
        <taxon>Bacteria</taxon>
        <taxon>Bacillati</taxon>
        <taxon>Actinomycetota</taxon>
        <taxon>Actinomycetes</taxon>
        <taxon>marine Actinobacteria clade</taxon>
        <taxon>environmental samples</taxon>
    </lineage>
</organism>
<proteinExistence type="predicted"/>
<dbReference type="EMBL" id="GU568001">
    <property type="protein sequence ID" value="ADI22945.1"/>
    <property type="molecule type" value="Genomic_DNA"/>
</dbReference>
<name>E7C671_9ACTN</name>
<dbReference type="SUPFAM" id="SSF48452">
    <property type="entry name" value="TPR-like"/>
    <property type="match status" value="1"/>
</dbReference>
<evidence type="ECO:0000313" key="1">
    <source>
        <dbReference type="EMBL" id="ADI22945.1"/>
    </source>
</evidence>
<dbReference type="Gene3D" id="1.25.40.10">
    <property type="entry name" value="Tetratricopeptide repeat domain"/>
    <property type="match status" value="1"/>
</dbReference>
<dbReference type="AlphaFoldDB" id="E7C671"/>